<dbReference type="OrthoDB" id="2370519at2759"/>
<accession>A0A9P3LTV1</accession>
<reference evidence="2" key="2">
    <citation type="journal article" date="2022" name="Microbiol. Resour. Announc.">
        <title>Whole-Genome Sequence of Entomortierella parvispora E1425, a Mucoromycotan Fungus Associated with Burkholderiaceae-Related Endosymbiotic Bacteria.</title>
        <authorList>
            <person name="Herlambang A."/>
            <person name="Guo Y."/>
            <person name="Takashima Y."/>
            <person name="Narisawa K."/>
            <person name="Ohta H."/>
            <person name="Nishizawa T."/>
        </authorList>
    </citation>
    <scope>NUCLEOTIDE SEQUENCE</scope>
    <source>
        <strain evidence="2">E1425</strain>
    </source>
</reference>
<evidence type="ECO:0000313" key="3">
    <source>
        <dbReference type="Proteomes" id="UP000827284"/>
    </source>
</evidence>
<dbReference type="EMBL" id="BQFW01000004">
    <property type="protein sequence ID" value="GJJ70297.1"/>
    <property type="molecule type" value="Genomic_DNA"/>
</dbReference>
<keyword evidence="1" id="KW-1133">Transmembrane helix</keyword>
<dbReference type="Proteomes" id="UP000827284">
    <property type="component" value="Unassembled WGS sequence"/>
</dbReference>
<evidence type="ECO:0000256" key="1">
    <source>
        <dbReference type="SAM" id="Phobius"/>
    </source>
</evidence>
<evidence type="ECO:0000313" key="2">
    <source>
        <dbReference type="EMBL" id="GJJ70297.1"/>
    </source>
</evidence>
<comment type="caution">
    <text evidence="2">The sequence shown here is derived from an EMBL/GenBank/DDBJ whole genome shotgun (WGS) entry which is preliminary data.</text>
</comment>
<proteinExistence type="predicted"/>
<name>A0A9P3LTV1_9FUNG</name>
<keyword evidence="1" id="KW-0812">Transmembrane</keyword>
<dbReference type="AlphaFoldDB" id="A0A9P3LTV1"/>
<organism evidence="2 3">
    <name type="scientific">Entomortierella parvispora</name>
    <dbReference type="NCBI Taxonomy" id="205924"/>
    <lineage>
        <taxon>Eukaryota</taxon>
        <taxon>Fungi</taxon>
        <taxon>Fungi incertae sedis</taxon>
        <taxon>Mucoromycota</taxon>
        <taxon>Mortierellomycotina</taxon>
        <taxon>Mortierellomycetes</taxon>
        <taxon>Mortierellales</taxon>
        <taxon>Mortierellaceae</taxon>
        <taxon>Entomortierella</taxon>
    </lineage>
</organism>
<protein>
    <recommendedName>
        <fullName evidence="4">Adhesin domain-containing protein</fullName>
    </recommendedName>
</protein>
<evidence type="ECO:0008006" key="4">
    <source>
        <dbReference type="Google" id="ProtNLM"/>
    </source>
</evidence>
<gene>
    <name evidence="2" type="ORF">EMPS_02646</name>
</gene>
<keyword evidence="3" id="KW-1185">Reference proteome</keyword>
<feature type="transmembrane region" description="Helical" evidence="1">
    <location>
        <begin position="61"/>
        <end position="81"/>
    </location>
</feature>
<sequence>MASNGAVTIPVAGQETQPLLNNQPAQPVQQPFRCRRGPLCKRCLAGTHEAALKRKYMRRTAFAMFIVWFFYLSFGFPRFGFSNDKGECRGSLVPWQGRNRFESEKAFINSMFVLIGKGDIAGNVDIQISSDVHRPTVLVDAKVRENDQHVLHLQVEEDNGIFRFHIWADVREHHHGRKTCAQVSVKVLFPATMATLGTLSVQGTVVDIRTWDLGSLQLSSVDLTTVVGKIEAGSLLASRLQATATDGPITISHIEGLVDKRLSLDLQTNVGAIRALAVVRRLAIDHHDINIRSHTGSILLDVQQRDHTRNPGNYGPLPGNLLVKATSEVGHVVTNIAVLEGQALMLGLSSATSTLDATVTDTYLGRINLMSEFGRLEITELLRSRTVIEYEENNRKKKVARKFFRDGRYSDVSGSIYMNSNVGKANLKFVRPEY</sequence>
<keyword evidence="1" id="KW-0472">Membrane</keyword>
<reference evidence="2" key="1">
    <citation type="submission" date="2021-11" db="EMBL/GenBank/DDBJ databases">
        <authorList>
            <person name="Herlambang A."/>
            <person name="Guo Y."/>
            <person name="Takashima Y."/>
            <person name="Nishizawa T."/>
        </authorList>
    </citation>
    <scope>NUCLEOTIDE SEQUENCE</scope>
    <source>
        <strain evidence="2">E1425</strain>
    </source>
</reference>